<gene>
    <name evidence="1" type="ORF">AW171_hschr63747</name>
</gene>
<proteinExistence type="predicted"/>
<accession>A0A0X8HUL6</accession>
<name>A0A0X8HUL6_9SACH</name>
<evidence type="ECO:0000313" key="1">
    <source>
        <dbReference type="EMBL" id="AMD21775.1"/>
    </source>
</evidence>
<dbReference type="Proteomes" id="UP000243052">
    <property type="component" value="Chromosome vi"/>
</dbReference>
<dbReference type="AlphaFoldDB" id="A0A0X8HUL6"/>
<keyword evidence="2" id="KW-1185">Reference proteome</keyword>
<protein>
    <submittedName>
        <fullName evidence="1">HFL081Cp</fullName>
    </submittedName>
</protein>
<dbReference type="RefSeq" id="XP_017988771.1">
    <property type="nucleotide sequence ID" value="XM_018133103.1"/>
</dbReference>
<dbReference type="GeneID" id="28725081"/>
<sequence length="113" mass="11709">MYPHPIITDTAVNTSQSIVYEISGDPGARTSLLTLDDESLSTYYQSLSMAEAATNTITSTVKSLASAGSPAGTGAGSINGANSTASSNLAFTGVHSWKLSFSMMFLIFTAAFL</sequence>
<dbReference type="EMBL" id="CP014246">
    <property type="protein sequence ID" value="AMD21775.1"/>
    <property type="molecule type" value="Genomic_DNA"/>
</dbReference>
<organism evidence="1 2">
    <name type="scientific">Eremothecium sinecaudum</name>
    <dbReference type="NCBI Taxonomy" id="45286"/>
    <lineage>
        <taxon>Eukaryota</taxon>
        <taxon>Fungi</taxon>
        <taxon>Dikarya</taxon>
        <taxon>Ascomycota</taxon>
        <taxon>Saccharomycotina</taxon>
        <taxon>Saccharomycetes</taxon>
        <taxon>Saccharomycetales</taxon>
        <taxon>Saccharomycetaceae</taxon>
        <taxon>Eremothecium</taxon>
    </lineage>
</organism>
<reference evidence="1 2" key="1">
    <citation type="submission" date="2016-01" db="EMBL/GenBank/DDBJ databases">
        <title>Genome sequence of the yeast Holleya sinecauda.</title>
        <authorList>
            <person name="Dietrich F.S."/>
        </authorList>
    </citation>
    <scope>NUCLEOTIDE SEQUENCE [LARGE SCALE GENOMIC DNA]</scope>
    <source>
        <strain evidence="1 2">ATCC 58844</strain>
    </source>
</reference>
<evidence type="ECO:0000313" key="2">
    <source>
        <dbReference type="Proteomes" id="UP000243052"/>
    </source>
</evidence>